<name>A0A0E0RBK4_ORYRU</name>
<evidence type="ECO:0000313" key="2">
    <source>
        <dbReference type="EnsemblPlants" id="ORUFI11G23250.1"/>
    </source>
</evidence>
<reference evidence="3" key="1">
    <citation type="submission" date="2013-06" db="EMBL/GenBank/DDBJ databases">
        <authorList>
            <person name="Zhao Q."/>
        </authorList>
    </citation>
    <scope>NUCLEOTIDE SEQUENCE</scope>
    <source>
        <strain evidence="3">cv. W1943</strain>
    </source>
</reference>
<organism evidence="2 3">
    <name type="scientific">Oryza rufipogon</name>
    <name type="common">Brownbeard rice</name>
    <name type="synonym">Asian wild rice</name>
    <dbReference type="NCBI Taxonomy" id="4529"/>
    <lineage>
        <taxon>Eukaryota</taxon>
        <taxon>Viridiplantae</taxon>
        <taxon>Streptophyta</taxon>
        <taxon>Embryophyta</taxon>
        <taxon>Tracheophyta</taxon>
        <taxon>Spermatophyta</taxon>
        <taxon>Magnoliopsida</taxon>
        <taxon>Liliopsida</taxon>
        <taxon>Poales</taxon>
        <taxon>Poaceae</taxon>
        <taxon>BOP clade</taxon>
        <taxon>Oryzoideae</taxon>
        <taxon>Oryzeae</taxon>
        <taxon>Oryzinae</taxon>
        <taxon>Oryza</taxon>
    </lineage>
</organism>
<feature type="compositionally biased region" description="Basic and acidic residues" evidence="1">
    <location>
        <begin position="1"/>
        <end position="17"/>
    </location>
</feature>
<feature type="region of interest" description="Disordered" evidence="1">
    <location>
        <begin position="1"/>
        <end position="67"/>
    </location>
</feature>
<proteinExistence type="predicted"/>
<feature type="compositionally biased region" description="Low complexity" evidence="1">
    <location>
        <begin position="127"/>
        <end position="138"/>
    </location>
</feature>
<dbReference type="Gramene" id="ORUFI11G23250.1">
    <property type="protein sequence ID" value="ORUFI11G23250.1"/>
    <property type="gene ID" value="ORUFI11G23250"/>
</dbReference>
<evidence type="ECO:0000313" key="3">
    <source>
        <dbReference type="Proteomes" id="UP000008022"/>
    </source>
</evidence>
<keyword evidence="3" id="KW-1185">Reference proteome</keyword>
<dbReference type="EnsemblPlants" id="ORUFI11G23250.1">
    <property type="protein sequence ID" value="ORUFI11G23250.1"/>
    <property type="gene ID" value="ORUFI11G23250"/>
</dbReference>
<dbReference type="HOGENOM" id="CLU_1716227_0_0_1"/>
<sequence>MGEAARQRSGEEDRERCAVGSTHPLTLTELVAPHRETAQAPLCRFGRGLRRRRAKKPPPRRAEKPGLVVAMPRSRAPCREAGIHRRAEKPGLVVTVRRLLCSSSPLQREFEGMRSGGGAQASHRGQGTATRRGRAGVATELLRCSTSAAGRRL</sequence>
<feature type="region of interest" description="Disordered" evidence="1">
    <location>
        <begin position="110"/>
        <end position="138"/>
    </location>
</feature>
<protein>
    <submittedName>
        <fullName evidence="2">Uncharacterized protein</fullName>
    </submittedName>
</protein>
<feature type="compositionally biased region" description="Basic residues" evidence="1">
    <location>
        <begin position="47"/>
        <end position="59"/>
    </location>
</feature>
<dbReference type="AlphaFoldDB" id="A0A0E0RBK4"/>
<dbReference type="Proteomes" id="UP000008022">
    <property type="component" value="Unassembled WGS sequence"/>
</dbReference>
<reference evidence="2" key="2">
    <citation type="submission" date="2015-06" db="UniProtKB">
        <authorList>
            <consortium name="EnsemblPlants"/>
        </authorList>
    </citation>
    <scope>IDENTIFICATION</scope>
</reference>
<evidence type="ECO:0000256" key="1">
    <source>
        <dbReference type="SAM" id="MobiDB-lite"/>
    </source>
</evidence>
<accession>A0A0E0RBK4</accession>